<evidence type="ECO:0000256" key="4">
    <source>
        <dbReference type="ARBA" id="ARBA00022801"/>
    </source>
</evidence>
<dbReference type="PROSITE" id="PS50104">
    <property type="entry name" value="TIR"/>
    <property type="match status" value="1"/>
</dbReference>
<dbReference type="GO" id="GO:0006952">
    <property type="term" value="P:defense response"/>
    <property type="evidence" value="ECO:0007669"/>
    <property type="project" value="UniProtKB-KW"/>
</dbReference>
<dbReference type="PANTHER" id="PTHR11017:SF297">
    <property type="entry name" value="ADP-RIBOSYL CYCLASE_CYCLIC ADP-RIBOSE HYDROLASE"/>
    <property type="match status" value="1"/>
</dbReference>
<dbReference type="SMART" id="SM00255">
    <property type="entry name" value="TIR"/>
    <property type="match status" value="1"/>
</dbReference>
<organism evidence="9 10">
    <name type="scientific">Brassica carinata</name>
    <name type="common">Ethiopian mustard</name>
    <name type="synonym">Abyssinian cabbage</name>
    <dbReference type="NCBI Taxonomy" id="52824"/>
    <lineage>
        <taxon>Eukaryota</taxon>
        <taxon>Viridiplantae</taxon>
        <taxon>Streptophyta</taxon>
        <taxon>Embryophyta</taxon>
        <taxon>Tracheophyta</taxon>
        <taxon>Spermatophyta</taxon>
        <taxon>Magnoliopsida</taxon>
        <taxon>eudicotyledons</taxon>
        <taxon>Gunneridae</taxon>
        <taxon>Pentapetalae</taxon>
        <taxon>rosids</taxon>
        <taxon>malvids</taxon>
        <taxon>Brassicales</taxon>
        <taxon>Brassicaceae</taxon>
        <taxon>Brassiceae</taxon>
        <taxon>Brassica</taxon>
    </lineage>
</organism>
<dbReference type="SUPFAM" id="SSF52200">
    <property type="entry name" value="Toll/Interleukin receptor TIR domain"/>
    <property type="match status" value="1"/>
</dbReference>
<dbReference type="SUPFAM" id="SSF52540">
    <property type="entry name" value="P-loop containing nucleoside triphosphate hydrolases"/>
    <property type="match status" value="1"/>
</dbReference>
<dbReference type="InterPro" id="IPR032675">
    <property type="entry name" value="LRR_dom_sf"/>
</dbReference>
<dbReference type="Pfam" id="PF23282">
    <property type="entry name" value="WHD_ROQ1"/>
    <property type="match status" value="1"/>
</dbReference>
<name>A0A8X7VYI9_BRACI</name>
<keyword evidence="6" id="KW-0520">NAD</keyword>
<dbReference type="EC" id="3.2.2.6" evidence="1"/>
<comment type="catalytic activity">
    <reaction evidence="7">
        <text>NAD(+) + H2O = ADP-D-ribose + nicotinamide + H(+)</text>
        <dbReference type="Rhea" id="RHEA:16301"/>
        <dbReference type="ChEBI" id="CHEBI:15377"/>
        <dbReference type="ChEBI" id="CHEBI:15378"/>
        <dbReference type="ChEBI" id="CHEBI:17154"/>
        <dbReference type="ChEBI" id="CHEBI:57540"/>
        <dbReference type="ChEBI" id="CHEBI:57967"/>
        <dbReference type="EC" id="3.2.2.6"/>
    </reaction>
    <physiologicalReaction direction="left-to-right" evidence="7">
        <dbReference type="Rhea" id="RHEA:16302"/>
    </physiologicalReaction>
</comment>
<dbReference type="InterPro" id="IPR042197">
    <property type="entry name" value="Apaf_helical"/>
</dbReference>
<dbReference type="AlphaFoldDB" id="A0A8X7VYI9"/>
<dbReference type="Pfam" id="PF07725">
    <property type="entry name" value="LRR_3"/>
    <property type="match status" value="1"/>
</dbReference>
<dbReference type="FunFam" id="3.40.50.300:FF:001002">
    <property type="entry name" value="Disease resistance protein (TIR-NBS-LRR class)"/>
    <property type="match status" value="1"/>
</dbReference>
<dbReference type="Gene3D" id="3.40.50.300">
    <property type="entry name" value="P-loop containing nucleotide triphosphate hydrolases"/>
    <property type="match status" value="1"/>
</dbReference>
<dbReference type="InterPro" id="IPR027417">
    <property type="entry name" value="P-loop_NTPase"/>
</dbReference>
<reference evidence="9 10" key="1">
    <citation type="submission" date="2020-02" db="EMBL/GenBank/DDBJ databases">
        <authorList>
            <person name="Ma Q."/>
            <person name="Huang Y."/>
            <person name="Song X."/>
            <person name="Pei D."/>
        </authorList>
    </citation>
    <scope>NUCLEOTIDE SEQUENCE [LARGE SCALE GENOMIC DNA]</scope>
    <source>
        <strain evidence="9">Sxm20200214</strain>
        <tissue evidence="9">Leaf</tissue>
    </source>
</reference>
<evidence type="ECO:0000313" key="10">
    <source>
        <dbReference type="Proteomes" id="UP000886595"/>
    </source>
</evidence>
<keyword evidence="5" id="KW-0611">Plant defense</keyword>
<proteinExistence type="predicted"/>
<dbReference type="Gene3D" id="1.10.8.430">
    <property type="entry name" value="Helical domain of apoptotic protease-activating factors"/>
    <property type="match status" value="1"/>
</dbReference>
<dbReference type="Proteomes" id="UP000886595">
    <property type="component" value="Unassembled WGS sequence"/>
</dbReference>
<dbReference type="InterPro" id="IPR035897">
    <property type="entry name" value="Toll_tir_struct_dom_sf"/>
</dbReference>
<keyword evidence="10" id="KW-1185">Reference proteome</keyword>
<dbReference type="PANTHER" id="PTHR11017">
    <property type="entry name" value="LEUCINE-RICH REPEAT-CONTAINING PROTEIN"/>
    <property type="match status" value="1"/>
</dbReference>
<dbReference type="GO" id="GO:0061809">
    <property type="term" value="F:NAD+ nucleosidase activity, cyclic ADP-ribose generating"/>
    <property type="evidence" value="ECO:0007669"/>
    <property type="project" value="UniProtKB-EC"/>
</dbReference>
<dbReference type="InterPro" id="IPR000157">
    <property type="entry name" value="TIR_dom"/>
</dbReference>
<evidence type="ECO:0000256" key="3">
    <source>
        <dbReference type="ARBA" id="ARBA00022737"/>
    </source>
</evidence>
<evidence type="ECO:0000256" key="5">
    <source>
        <dbReference type="ARBA" id="ARBA00022821"/>
    </source>
</evidence>
<gene>
    <name evidence="9" type="ORF">Bca52824_012261</name>
</gene>
<dbReference type="PRINTS" id="PR00364">
    <property type="entry name" value="DISEASERSIST"/>
</dbReference>
<comment type="caution">
    <text evidence="9">The sequence shown here is derived from an EMBL/GenBank/DDBJ whole genome shotgun (WGS) entry which is preliminary data.</text>
</comment>
<dbReference type="Pfam" id="PF01582">
    <property type="entry name" value="TIR"/>
    <property type="match status" value="1"/>
</dbReference>
<keyword evidence="2" id="KW-0433">Leucine-rich repeat</keyword>
<dbReference type="InterPro" id="IPR058192">
    <property type="entry name" value="WHD_ROQ1-like"/>
</dbReference>
<evidence type="ECO:0000256" key="2">
    <source>
        <dbReference type="ARBA" id="ARBA00022614"/>
    </source>
</evidence>
<keyword evidence="4" id="KW-0378">Hydrolase</keyword>
<dbReference type="Pfam" id="PF00931">
    <property type="entry name" value="NB-ARC"/>
    <property type="match status" value="1"/>
</dbReference>
<dbReference type="Gene3D" id="3.80.10.10">
    <property type="entry name" value="Ribonuclease Inhibitor"/>
    <property type="match status" value="2"/>
</dbReference>
<dbReference type="Gene3D" id="3.40.50.10140">
    <property type="entry name" value="Toll/interleukin-1 receptor homology (TIR) domain"/>
    <property type="match status" value="1"/>
</dbReference>
<dbReference type="SUPFAM" id="SSF46785">
    <property type="entry name" value="Winged helix' DNA-binding domain"/>
    <property type="match status" value="1"/>
</dbReference>
<dbReference type="FunFam" id="1.10.8.430:FF:000002">
    <property type="entry name" value="Disease resistance protein (TIR-NBS-LRR class)"/>
    <property type="match status" value="1"/>
</dbReference>
<keyword evidence="3" id="KW-0677">Repeat</keyword>
<dbReference type="SUPFAM" id="SSF52058">
    <property type="entry name" value="L domain-like"/>
    <property type="match status" value="1"/>
</dbReference>
<dbReference type="InterPro" id="IPR044974">
    <property type="entry name" value="Disease_R_plants"/>
</dbReference>
<feature type="domain" description="TIR" evidence="8">
    <location>
        <begin position="5"/>
        <end position="163"/>
    </location>
</feature>
<evidence type="ECO:0000256" key="7">
    <source>
        <dbReference type="ARBA" id="ARBA00047304"/>
    </source>
</evidence>
<evidence type="ECO:0000313" key="9">
    <source>
        <dbReference type="EMBL" id="KAG2319048.1"/>
    </source>
</evidence>
<sequence>MASSLTFLAPHSCLPHNWKHHVFPSFHGADVRTNFLSHRSKSIGPELIEAIKGSRIAIVLLSKNYASSTWCLNELVEIMKCRESLVQPVMPLFYEVDPTDVKKQTGEFGKVFEKTCKGKKKEEIRRWIHALTEVAQIAGYHSTNWKTEVEMIEDIAINVSNKLNLSAPCSDFDGLVGMESKMKELRQLLQLDLDEVRKIGILGQPGIGKTTIARCLFNQHSQDFQLSVFMNNIKRKYARPACSDDYSVKLELQKQFMSELTNEKDIKIPHLGIAKDRLKDKKVLVVLDDVDQSVQLEAMARETNWFGPGSRIIITTQDENVLKANGFDHIHMMSLPSYDEALQMFCMYAFDQKYPKDGFQELAWKVRDLVGRLPLGLKVMGSYFRGMSEQDWTEALPRLKAHLDRNRDIVSILKFSYDALNDEDQSLFLHIACFFDFEVVGTVESCLEKCFLDVRQGLRVLTEKSLISIKYGRIQMPELLVHLGRQIVRKESVSEPGKRQFLNDASDIGDVLSDDKAGNSSVIGINLELDEEITWTNERAFEKLCNLQFLKIHGYGINPQSMTYISQKLRILIWQSFPMPCFPSSFNPEFLVVLHMRNSRLEKLWEESKPLKNLKLMDLSYSKSLKQLPDLLTATNLNDLNLSYCSSLMELPSSIWNIVNLEVLNLKKCPRLVELPSSIWNAINLRVLDLDHCVRLVELPSSIGNAINLRELDLSFCASLVDLPSSMRNLGRLSKLELKGCSKLEVVLANINLESLEELNLSDCSLLKSYPEISTEIRELDSWIGRVSCLRRLVLRGMTKLVSLPPFPDSLLELDASNCESLERLDCSFLSPDTTLNFRNCFKLNQEARDLIIQSRTNKYAIFPAEEVPMCFTYRSYGSSLTVKLNQMPLCKSTKFKACIIFAGGNDRSWGSVCCEITSGGNALTSWCKRIERVFPGHLYTIEVEVETEEVTSTELLFDFELANSVCKTWEIKECGILQLLGVPLLSFRDGDGDF</sequence>
<dbReference type="InterPro" id="IPR003593">
    <property type="entry name" value="AAA+_ATPase"/>
</dbReference>
<dbReference type="InterPro" id="IPR036390">
    <property type="entry name" value="WH_DNA-bd_sf"/>
</dbReference>
<evidence type="ECO:0000256" key="1">
    <source>
        <dbReference type="ARBA" id="ARBA00011982"/>
    </source>
</evidence>
<protein>
    <recommendedName>
        <fullName evidence="1">ADP-ribosyl cyclase/cyclic ADP-ribose hydrolase</fullName>
        <ecNumber evidence="1">3.2.2.6</ecNumber>
    </recommendedName>
</protein>
<dbReference type="EMBL" id="JAAMPC010000003">
    <property type="protein sequence ID" value="KAG2319048.1"/>
    <property type="molecule type" value="Genomic_DNA"/>
</dbReference>
<evidence type="ECO:0000259" key="8">
    <source>
        <dbReference type="PROSITE" id="PS50104"/>
    </source>
</evidence>
<dbReference type="InterPro" id="IPR045344">
    <property type="entry name" value="C-JID"/>
</dbReference>
<dbReference type="GO" id="GO:0043531">
    <property type="term" value="F:ADP binding"/>
    <property type="evidence" value="ECO:0007669"/>
    <property type="project" value="InterPro"/>
</dbReference>
<dbReference type="GO" id="GO:0007165">
    <property type="term" value="P:signal transduction"/>
    <property type="evidence" value="ECO:0007669"/>
    <property type="project" value="InterPro"/>
</dbReference>
<accession>A0A8X7VYI9</accession>
<dbReference type="InterPro" id="IPR011713">
    <property type="entry name" value="Leu-rich_rpt_3"/>
</dbReference>
<dbReference type="OrthoDB" id="1109224at2759"/>
<dbReference type="FunFam" id="3.40.50.10140:FF:000007">
    <property type="entry name" value="Disease resistance protein (TIR-NBS-LRR class)"/>
    <property type="match status" value="1"/>
</dbReference>
<evidence type="ECO:0000256" key="6">
    <source>
        <dbReference type="ARBA" id="ARBA00023027"/>
    </source>
</evidence>
<dbReference type="InterPro" id="IPR002182">
    <property type="entry name" value="NB-ARC"/>
</dbReference>
<dbReference type="Pfam" id="PF20160">
    <property type="entry name" value="C-JID"/>
    <property type="match status" value="1"/>
</dbReference>
<dbReference type="SMART" id="SM00382">
    <property type="entry name" value="AAA"/>
    <property type="match status" value="1"/>
</dbReference>